<evidence type="ECO:0000313" key="2">
    <source>
        <dbReference type="Proteomes" id="UP000053825"/>
    </source>
</evidence>
<reference evidence="1 2" key="1">
    <citation type="submission" date="2015-07" db="EMBL/GenBank/DDBJ databases">
        <title>The genome of Habropoda laboriosa.</title>
        <authorList>
            <person name="Pan H."/>
            <person name="Kapheim K."/>
        </authorList>
    </citation>
    <scope>NUCLEOTIDE SEQUENCE [LARGE SCALE GENOMIC DNA]</scope>
    <source>
        <strain evidence="1">0110345459</strain>
    </source>
</reference>
<sequence>SLFYDESSIIGKYDKRAAPPTKGTETVKNLAELTLQIRTLRSGPLRQRERTRPRRNRLLNRQRYPGIVEVADDLYGNRWKLRSISMQLGISRSSGRSTIVPPVCSRFASIFLHAFWGRRRIERNSDDSLSSDFGIKVYA</sequence>
<evidence type="ECO:0000313" key="1">
    <source>
        <dbReference type="EMBL" id="KOC61709.1"/>
    </source>
</evidence>
<dbReference type="AlphaFoldDB" id="A0A0L7QT28"/>
<protein>
    <submittedName>
        <fullName evidence="1">Uncharacterized protein</fullName>
    </submittedName>
</protein>
<organism evidence="1 2">
    <name type="scientific">Habropoda laboriosa</name>
    <dbReference type="NCBI Taxonomy" id="597456"/>
    <lineage>
        <taxon>Eukaryota</taxon>
        <taxon>Metazoa</taxon>
        <taxon>Ecdysozoa</taxon>
        <taxon>Arthropoda</taxon>
        <taxon>Hexapoda</taxon>
        <taxon>Insecta</taxon>
        <taxon>Pterygota</taxon>
        <taxon>Neoptera</taxon>
        <taxon>Endopterygota</taxon>
        <taxon>Hymenoptera</taxon>
        <taxon>Apocrita</taxon>
        <taxon>Aculeata</taxon>
        <taxon>Apoidea</taxon>
        <taxon>Anthophila</taxon>
        <taxon>Apidae</taxon>
        <taxon>Habropoda</taxon>
    </lineage>
</organism>
<name>A0A0L7QT28_9HYME</name>
<dbReference type="Proteomes" id="UP000053825">
    <property type="component" value="Unassembled WGS sequence"/>
</dbReference>
<gene>
    <name evidence="1" type="ORF">WH47_02966</name>
</gene>
<keyword evidence="2" id="KW-1185">Reference proteome</keyword>
<dbReference type="EMBL" id="KQ414755">
    <property type="protein sequence ID" value="KOC61709.1"/>
    <property type="molecule type" value="Genomic_DNA"/>
</dbReference>
<feature type="non-terminal residue" evidence="1">
    <location>
        <position position="1"/>
    </location>
</feature>
<accession>A0A0L7QT28</accession>
<proteinExistence type="predicted"/>